<accession>A0ABW9A417</accession>
<evidence type="ECO:0008006" key="3">
    <source>
        <dbReference type="Google" id="ProtNLM"/>
    </source>
</evidence>
<keyword evidence="2" id="KW-1185">Reference proteome</keyword>
<name>A0ABW9A417_9BURK</name>
<gene>
    <name evidence="1" type="ORF">PQR62_00140</name>
</gene>
<dbReference type="InterPro" id="IPR032710">
    <property type="entry name" value="NTF2-like_dom_sf"/>
</dbReference>
<dbReference type="SUPFAM" id="SSF54427">
    <property type="entry name" value="NTF2-like"/>
    <property type="match status" value="1"/>
</dbReference>
<reference evidence="1 2" key="1">
    <citation type="journal article" date="2024" name="Chem. Sci.">
        <title>Discovery of megapolipeptins by genome mining of a Burkholderiales bacteria collection.</title>
        <authorList>
            <person name="Paulo B.S."/>
            <person name="Recchia M.J.J."/>
            <person name="Lee S."/>
            <person name="Fergusson C.H."/>
            <person name="Romanowski S.B."/>
            <person name="Hernandez A."/>
            <person name="Krull N."/>
            <person name="Liu D.Y."/>
            <person name="Cavanagh H."/>
            <person name="Bos A."/>
            <person name="Gray C.A."/>
            <person name="Murphy B.T."/>
            <person name="Linington R.G."/>
            <person name="Eustaquio A.S."/>
        </authorList>
    </citation>
    <scope>NUCLEOTIDE SEQUENCE [LARGE SCALE GENOMIC DNA]</scope>
    <source>
        <strain evidence="1 2">RL21-008-BIB-A</strain>
    </source>
</reference>
<dbReference type="EMBL" id="JAQQFM010000001">
    <property type="protein sequence ID" value="MFL9922650.1"/>
    <property type="molecule type" value="Genomic_DNA"/>
</dbReference>
<sequence>MLTHKSLLEAYVYAKDKCCPSLIDDIYEPNAVLSISVAGDAVSFPPLVVGAQGIAQTLVTDFATRFTECRTYYVCGHPPDQGASISGLPWLVLMRDIQSSALRIGRGHYDWSLNRSEEKNWRATEMHIRIDRMDVIEDATGNLLPTLQEVLPYPWLSPHLLDSAFSGLADRNRVFSFLREFCPGRFGTTANERAEVGAEPIRA</sequence>
<organism evidence="1 2">
    <name type="scientific">Herbaspirillum lusitanum</name>
    <dbReference type="NCBI Taxonomy" id="213312"/>
    <lineage>
        <taxon>Bacteria</taxon>
        <taxon>Pseudomonadati</taxon>
        <taxon>Pseudomonadota</taxon>
        <taxon>Betaproteobacteria</taxon>
        <taxon>Burkholderiales</taxon>
        <taxon>Oxalobacteraceae</taxon>
        <taxon>Herbaspirillum</taxon>
    </lineage>
</organism>
<dbReference type="Proteomes" id="UP001629246">
    <property type="component" value="Unassembled WGS sequence"/>
</dbReference>
<comment type="caution">
    <text evidence="1">The sequence shown here is derived from an EMBL/GenBank/DDBJ whole genome shotgun (WGS) entry which is preliminary data.</text>
</comment>
<dbReference type="RefSeq" id="WP_408153551.1">
    <property type="nucleotide sequence ID" value="NZ_JAQQFM010000001.1"/>
</dbReference>
<evidence type="ECO:0000313" key="1">
    <source>
        <dbReference type="EMBL" id="MFL9922650.1"/>
    </source>
</evidence>
<protein>
    <recommendedName>
        <fullName evidence="3">SnoaL-like domain-containing protein</fullName>
    </recommendedName>
</protein>
<evidence type="ECO:0000313" key="2">
    <source>
        <dbReference type="Proteomes" id="UP001629246"/>
    </source>
</evidence>
<proteinExistence type="predicted"/>